<dbReference type="PANTHER" id="PTHR43861:SF3">
    <property type="entry name" value="PUTATIVE (AFU_ORTHOLOGUE AFUA_2G14390)-RELATED"/>
    <property type="match status" value="1"/>
</dbReference>
<proteinExistence type="predicted"/>
<evidence type="ECO:0000313" key="2">
    <source>
        <dbReference type="EMBL" id="KAF2399446.1"/>
    </source>
</evidence>
<keyword evidence="1 2" id="KW-0808">Transferase</keyword>
<dbReference type="Gene3D" id="3.40.50.150">
    <property type="entry name" value="Vaccinia Virus protein VP39"/>
    <property type="match status" value="1"/>
</dbReference>
<name>A0A6G1HU99_9PEZI</name>
<gene>
    <name evidence="2" type="ORF">EJ06DRAFT_478594</name>
</gene>
<dbReference type="GO" id="GO:0008168">
    <property type="term" value="F:methyltransferase activity"/>
    <property type="evidence" value="ECO:0007669"/>
    <property type="project" value="UniProtKB-KW"/>
</dbReference>
<dbReference type="Proteomes" id="UP000799640">
    <property type="component" value="Unassembled WGS sequence"/>
</dbReference>
<dbReference type="PANTHER" id="PTHR43861">
    <property type="entry name" value="TRANS-ACONITATE 2-METHYLTRANSFERASE-RELATED"/>
    <property type="match status" value="1"/>
</dbReference>
<keyword evidence="2" id="KW-0489">Methyltransferase</keyword>
<protein>
    <submittedName>
        <fullName evidence="2">S-adenosyl-L-methionine-dependent methyltransferase</fullName>
    </submittedName>
</protein>
<dbReference type="OrthoDB" id="66144at2759"/>
<dbReference type="InterPro" id="IPR029063">
    <property type="entry name" value="SAM-dependent_MTases_sf"/>
</dbReference>
<evidence type="ECO:0000256" key="1">
    <source>
        <dbReference type="ARBA" id="ARBA00022679"/>
    </source>
</evidence>
<dbReference type="AlphaFoldDB" id="A0A6G1HU99"/>
<dbReference type="EMBL" id="ML996697">
    <property type="protein sequence ID" value="KAF2399446.1"/>
    <property type="molecule type" value="Genomic_DNA"/>
</dbReference>
<evidence type="ECO:0000313" key="3">
    <source>
        <dbReference type="Proteomes" id="UP000799640"/>
    </source>
</evidence>
<reference evidence="2" key="1">
    <citation type="journal article" date="2020" name="Stud. Mycol.">
        <title>101 Dothideomycetes genomes: a test case for predicting lifestyles and emergence of pathogens.</title>
        <authorList>
            <person name="Haridas S."/>
            <person name="Albert R."/>
            <person name="Binder M."/>
            <person name="Bloem J."/>
            <person name="Labutti K."/>
            <person name="Salamov A."/>
            <person name="Andreopoulos B."/>
            <person name="Baker S."/>
            <person name="Barry K."/>
            <person name="Bills G."/>
            <person name="Bluhm B."/>
            <person name="Cannon C."/>
            <person name="Castanera R."/>
            <person name="Culley D."/>
            <person name="Daum C."/>
            <person name="Ezra D."/>
            <person name="Gonzalez J."/>
            <person name="Henrissat B."/>
            <person name="Kuo A."/>
            <person name="Liang C."/>
            <person name="Lipzen A."/>
            <person name="Lutzoni F."/>
            <person name="Magnuson J."/>
            <person name="Mondo S."/>
            <person name="Nolan M."/>
            <person name="Ohm R."/>
            <person name="Pangilinan J."/>
            <person name="Park H.-J."/>
            <person name="Ramirez L."/>
            <person name="Alfaro M."/>
            <person name="Sun H."/>
            <person name="Tritt A."/>
            <person name="Yoshinaga Y."/>
            <person name="Zwiers L.-H."/>
            <person name="Turgeon B."/>
            <person name="Goodwin S."/>
            <person name="Spatafora J."/>
            <person name="Crous P."/>
            <person name="Grigoriev I."/>
        </authorList>
    </citation>
    <scope>NUCLEOTIDE SEQUENCE</scope>
    <source>
        <strain evidence="2">CBS 262.69</strain>
    </source>
</reference>
<accession>A0A6G1HU99</accession>
<dbReference type="Pfam" id="PF13489">
    <property type="entry name" value="Methyltransf_23"/>
    <property type="match status" value="1"/>
</dbReference>
<organism evidence="2 3">
    <name type="scientific">Trichodelitschia bisporula</name>
    <dbReference type="NCBI Taxonomy" id="703511"/>
    <lineage>
        <taxon>Eukaryota</taxon>
        <taxon>Fungi</taxon>
        <taxon>Dikarya</taxon>
        <taxon>Ascomycota</taxon>
        <taxon>Pezizomycotina</taxon>
        <taxon>Dothideomycetes</taxon>
        <taxon>Dothideomycetes incertae sedis</taxon>
        <taxon>Phaeotrichales</taxon>
        <taxon>Phaeotrichaceae</taxon>
        <taxon>Trichodelitschia</taxon>
    </lineage>
</organism>
<sequence>MTPSRFDEEAAEWDSKPFTVASSKKAFDALRTHVAALESRGKLEVLEIGCGTGLLSLLLAPHVKSLTAVDPSPGMISVLQSKLAVQTGGTNVKPVCALLEDADDARIRDVADTPKRFDIITSHLVLHHVPDLGMLFKVMYQALKPSGMVALTDFEDYGPEARKFHPESKMEGVERHGVQRDLVEAQLKEAGFENVRIETAFTMDKPTEGVAGGTMSFPFLLCYGERSA</sequence>
<dbReference type="GO" id="GO:0032259">
    <property type="term" value="P:methylation"/>
    <property type="evidence" value="ECO:0007669"/>
    <property type="project" value="UniProtKB-KW"/>
</dbReference>
<dbReference type="SUPFAM" id="SSF53335">
    <property type="entry name" value="S-adenosyl-L-methionine-dependent methyltransferases"/>
    <property type="match status" value="1"/>
</dbReference>
<dbReference type="CDD" id="cd02440">
    <property type="entry name" value="AdoMet_MTases"/>
    <property type="match status" value="1"/>
</dbReference>
<keyword evidence="3" id="KW-1185">Reference proteome</keyword>